<proteinExistence type="predicted"/>
<comment type="caution">
    <text evidence="1">The sequence shown here is derived from an EMBL/GenBank/DDBJ whole genome shotgun (WGS) entry which is preliminary data.</text>
</comment>
<dbReference type="SUPFAM" id="SSF55874">
    <property type="entry name" value="ATPase domain of HSP90 chaperone/DNA topoisomerase II/histidine kinase"/>
    <property type="match status" value="1"/>
</dbReference>
<feature type="non-terminal residue" evidence="1">
    <location>
        <position position="1314"/>
    </location>
</feature>
<organism evidence="1 2">
    <name type="scientific">Trichonephila inaurata madagascariensis</name>
    <dbReference type="NCBI Taxonomy" id="2747483"/>
    <lineage>
        <taxon>Eukaryota</taxon>
        <taxon>Metazoa</taxon>
        <taxon>Ecdysozoa</taxon>
        <taxon>Arthropoda</taxon>
        <taxon>Chelicerata</taxon>
        <taxon>Arachnida</taxon>
        <taxon>Araneae</taxon>
        <taxon>Araneomorphae</taxon>
        <taxon>Entelegynae</taxon>
        <taxon>Araneoidea</taxon>
        <taxon>Nephilidae</taxon>
        <taxon>Trichonephila</taxon>
        <taxon>Trichonephila inaurata</taxon>
    </lineage>
</organism>
<name>A0A8X7CAC9_9ARAC</name>
<dbReference type="PANTHER" id="PTHR32387">
    <property type="entry name" value="WU:FJ29H11"/>
    <property type="match status" value="1"/>
</dbReference>
<dbReference type="NCBIfam" id="NF047352">
    <property type="entry name" value="P_loop_sacsin"/>
    <property type="match status" value="1"/>
</dbReference>
<accession>A0A8X7CAC9</accession>
<protein>
    <submittedName>
        <fullName evidence="1">DUF3883 domain-containing protein</fullName>
    </submittedName>
</protein>
<keyword evidence="2" id="KW-1185">Reference proteome</keyword>
<reference evidence="1" key="1">
    <citation type="submission" date="2020-08" db="EMBL/GenBank/DDBJ databases">
        <title>Multicomponent nature underlies the extraordinary mechanical properties of spider dragline silk.</title>
        <authorList>
            <person name="Kono N."/>
            <person name="Nakamura H."/>
            <person name="Mori M."/>
            <person name="Yoshida Y."/>
            <person name="Ohtoshi R."/>
            <person name="Malay A.D."/>
            <person name="Moran D.A.P."/>
            <person name="Tomita M."/>
            <person name="Numata K."/>
            <person name="Arakawa K."/>
        </authorList>
    </citation>
    <scope>NUCLEOTIDE SEQUENCE</scope>
</reference>
<evidence type="ECO:0000313" key="2">
    <source>
        <dbReference type="Proteomes" id="UP000886998"/>
    </source>
</evidence>
<dbReference type="OrthoDB" id="1262810at2759"/>
<dbReference type="InterPro" id="IPR052957">
    <property type="entry name" value="Auxin_embryo_med"/>
</dbReference>
<evidence type="ECO:0000313" key="1">
    <source>
        <dbReference type="EMBL" id="GFY61983.1"/>
    </source>
</evidence>
<sequence>MSDDLMCNGSQQEHIASIFKEYTTPSRVLRSFTNLSNTVIQTALSGQSKFVFEILQNADDAFEDPSQEIEVQFVLQENYFIVRHNGKGFDVNDVERICDYASQIEEVKATDLSKTGYKGLGFKSLFNLSDCIYIYSNKYSFRFDKTYWSDSQNIPWQVVPIWCEYPELPLYEKYSYDQPVNLILKVNNANQLGSQLIELVDQPELLLHLNRINKLSVNLNGQKYFLERKVEKHGLFNRIDFFKNQHIASTWLSRTLNQLVPKELQAFTQGASRFIYPDKIKKAKEVPFTFALRCDEALQKIVRIRGLCYSTLPTQLDLTLPYHINSYFILNLDRTQLHENEWNEFLISQIGYLQLNVLKDLTKVDYLKNYVIELFVRGIFHPYASFNNAFSKGFMEAKGKIGWLPAHHGSRLLKLGEAWLDETDFFKQNFHKIRDDKIYPFLINYDVKSQHTLTSEDGVKRFTYEQLFGDFRNKYYPQLTGSGYINFVDYLCKKLSDPINYMIKNKLKSVPFLIAKNSTFVSPENALLEDNETPIPDFSMLNPIDNKCLPLNNAKLMDWLVSLGAKRLRTPIHILRESIMKWIDSDIFYLRITIKNHSEVINYLAKSFDQFTWLEIEKLKEKLLILTDNNQFKPAKQCYLPDVVPVEEFSNIISSEEKISSCYDVNSLRSFFIHVGVHDKLNPIDVLRNSILKWIKTGEINKKLTIQNYGPIIEFAASHYPKLIYDLTDDEKRDLKKIPVLTCDQVFQSAQVCYFDSAILDIKGLEGIIAKNELVSTNNISDSVEKFYTEIGVSKEITPLKVIRRSVLRWIEKGDTKDTITLDNHEHILKYIAEHWSNLSYSIKPEEKGVLKKMPILTASGSFRAACNLFWAISNDDSDEKIPGYKDITTEDEFVSSAYDMKLLKSLLSDLGVHKLGFTDIYEKYSDHLRNSENVTWFFSQLVKHWTKSIPNKGQLLSCLQKKFHDSPCLLAKNGKMYSSTELYSSQFNDIGNIDPNTLLLLEYKKLPEDLEQYLGFKMDLDFECIKQVTGKIPESGEKETLIFFTTLLRQLKKKDKHEIKENQLSLLSKENKLILAKDLYYFIEQDATCLLESCYLKRILGMSHEDTLELAELCGVNTLHFEPKIEREEEMYDNTLKEFYLERLPFIVLKESKSLNEHIDSTLKSLFNTISTIKVYQCSKIYVKYPFGSPVETRCYFDNLTFYVVGKWVKQKSKIHEYLRMKLGLKTDENVVRDIIDIEQPSSENDQQEWLSYQKEDVQKFYFVRDHLEKFLTNEKGNKLDTLNAFESVLSNEEERELNISNPVESVKIVQSY</sequence>
<dbReference type="Gene3D" id="3.30.565.10">
    <property type="entry name" value="Histidine kinase-like ATPase, C-terminal domain"/>
    <property type="match status" value="1"/>
</dbReference>
<dbReference type="InterPro" id="IPR036890">
    <property type="entry name" value="HATPase_C_sf"/>
</dbReference>
<gene>
    <name evidence="1" type="primary">RVIR1_11790</name>
    <name evidence="1" type="ORF">TNIN_154331</name>
</gene>
<dbReference type="EMBL" id="BMAV01013999">
    <property type="protein sequence ID" value="GFY61983.1"/>
    <property type="molecule type" value="Genomic_DNA"/>
</dbReference>
<dbReference type="PANTHER" id="PTHR32387:SF0">
    <property type="entry name" value="PROTEIN NO VEIN"/>
    <property type="match status" value="1"/>
</dbReference>
<dbReference type="Proteomes" id="UP000886998">
    <property type="component" value="Unassembled WGS sequence"/>
</dbReference>